<proteinExistence type="predicted"/>
<protein>
    <submittedName>
        <fullName evidence="2">Uncharacterized protein</fullName>
    </submittedName>
</protein>
<name>A0A0C2D845_9BACT</name>
<evidence type="ECO:0000256" key="1">
    <source>
        <dbReference type="SAM" id="MobiDB-lite"/>
    </source>
</evidence>
<organism evidence="2 3">
    <name type="scientific">Enhygromyxa salina</name>
    <dbReference type="NCBI Taxonomy" id="215803"/>
    <lineage>
        <taxon>Bacteria</taxon>
        <taxon>Pseudomonadati</taxon>
        <taxon>Myxococcota</taxon>
        <taxon>Polyangia</taxon>
        <taxon>Nannocystales</taxon>
        <taxon>Nannocystaceae</taxon>
        <taxon>Enhygromyxa</taxon>
    </lineage>
</organism>
<evidence type="ECO:0000313" key="2">
    <source>
        <dbReference type="EMBL" id="KIG19291.1"/>
    </source>
</evidence>
<dbReference type="Proteomes" id="UP000031599">
    <property type="component" value="Unassembled WGS sequence"/>
</dbReference>
<sequence>MTATVVPQRTPKKFGEKDQRCWCRTSDPPRDPVTLEELQNQ</sequence>
<reference evidence="2 3" key="1">
    <citation type="submission" date="2014-12" db="EMBL/GenBank/DDBJ databases">
        <title>Genome assembly of Enhygromyxa salina DSM 15201.</title>
        <authorList>
            <person name="Sharma G."/>
            <person name="Subramanian S."/>
        </authorList>
    </citation>
    <scope>NUCLEOTIDE SEQUENCE [LARGE SCALE GENOMIC DNA]</scope>
    <source>
        <strain evidence="2 3">DSM 15201</strain>
    </source>
</reference>
<feature type="region of interest" description="Disordered" evidence="1">
    <location>
        <begin position="1"/>
        <end position="41"/>
    </location>
</feature>
<comment type="caution">
    <text evidence="2">The sequence shown here is derived from an EMBL/GenBank/DDBJ whole genome shotgun (WGS) entry which is preliminary data.</text>
</comment>
<accession>A0A0C2D845</accession>
<evidence type="ECO:0000313" key="3">
    <source>
        <dbReference type="Proteomes" id="UP000031599"/>
    </source>
</evidence>
<dbReference type="EMBL" id="JMCC02000003">
    <property type="protein sequence ID" value="KIG19291.1"/>
    <property type="molecule type" value="Genomic_DNA"/>
</dbReference>
<dbReference type="AlphaFoldDB" id="A0A0C2D845"/>
<gene>
    <name evidence="2" type="ORF">DB30_03847</name>
</gene>